<dbReference type="GO" id="GO:0008143">
    <property type="term" value="F:poly(A) binding"/>
    <property type="evidence" value="ECO:0007669"/>
    <property type="project" value="TreeGrafter"/>
</dbReference>
<dbReference type="SUPFAM" id="SSF54928">
    <property type="entry name" value="RNA-binding domain, RBD"/>
    <property type="match status" value="1"/>
</dbReference>
<keyword evidence="1 2" id="KW-0694">RNA-binding</keyword>
<dbReference type="EMBL" id="MCGE01000008">
    <property type="protein sequence ID" value="ORZ18501.1"/>
    <property type="molecule type" value="Genomic_DNA"/>
</dbReference>
<dbReference type="Pfam" id="PF00076">
    <property type="entry name" value="RRM_1"/>
    <property type="match status" value="1"/>
</dbReference>
<proteinExistence type="predicted"/>
<dbReference type="AlphaFoldDB" id="A0A1X2IL66"/>
<dbReference type="Proteomes" id="UP000193560">
    <property type="component" value="Unassembled WGS sequence"/>
</dbReference>
<sequence length="164" mass="18465">MNDSREAVLASVQAMESELAKLQVMQSEAERSMLETKEDKEVVDSRSVFVGQVDYAASPEDLQTHFQSCGNINRITIPCDKYTGFPKGYAYIEFADSSCISNALALDGSLFRGRSLKVTTKRTNIPGFTSRRIHLGRGQYYFPSPYYAPFLYYGHSPSYGYHAR</sequence>
<evidence type="ECO:0000313" key="5">
    <source>
        <dbReference type="Proteomes" id="UP000193560"/>
    </source>
</evidence>
<dbReference type="CDD" id="cd12306">
    <property type="entry name" value="RRM_II_PABPs"/>
    <property type="match status" value="1"/>
</dbReference>
<dbReference type="PROSITE" id="PS50102">
    <property type="entry name" value="RRM"/>
    <property type="match status" value="1"/>
</dbReference>
<dbReference type="InterPro" id="IPR012677">
    <property type="entry name" value="Nucleotide-bd_a/b_plait_sf"/>
</dbReference>
<accession>A0A1X2IL66</accession>
<dbReference type="InterPro" id="IPR035979">
    <property type="entry name" value="RBD_domain_sf"/>
</dbReference>
<reference evidence="4 5" key="1">
    <citation type="submission" date="2016-07" db="EMBL/GenBank/DDBJ databases">
        <title>Pervasive Adenine N6-methylation of Active Genes in Fungi.</title>
        <authorList>
            <consortium name="DOE Joint Genome Institute"/>
            <person name="Mondo S.J."/>
            <person name="Dannebaum R.O."/>
            <person name="Kuo R.C."/>
            <person name="Labutti K."/>
            <person name="Haridas S."/>
            <person name="Kuo A."/>
            <person name="Salamov A."/>
            <person name="Ahrendt S.R."/>
            <person name="Lipzen A."/>
            <person name="Sullivan W."/>
            <person name="Andreopoulos W.B."/>
            <person name="Clum A."/>
            <person name="Lindquist E."/>
            <person name="Daum C."/>
            <person name="Ramamoorthy G.K."/>
            <person name="Gryganskyi A."/>
            <person name="Culley D."/>
            <person name="Magnuson J.K."/>
            <person name="James T.Y."/>
            <person name="O'Malley M.A."/>
            <person name="Stajich J.E."/>
            <person name="Spatafora J.W."/>
            <person name="Visel A."/>
            <person name="Grigoriev I.V."/>
        </authorList>
    </citation>
    <scope>NUCLEOTIDE SEQUENCE [LARGE SCALE GENOMIC DNA]</scope>
    <source>
        <strain evidence="4 5">NRRL 1336</strain>
    </source>
</reference>
<keyword evidence="5" id="KW-1185">Reference proteome</keyword>
<protein>
    <recommendedName>
        <fullName evidence="3">RRM domain-containing protein</fullName>
    </recommendedName>
</protein>
<evidence type="ECO:0000256" key="1">
    <source>
        <dbReference type="ARBA" id="ARBA00022884"/>
    </source>
</evidence>
<dbReference type="OrthoDB" id="4726at2759"/>
<organism evidence="4 5">
    <name type="scientific">Absidia repens</name>
    <dbReference type="NCBI Taxonomy" id="90262"/>
    <lineage>
        <taxon>Eukaryota</taxon>
        <taxon>Fungi</taxon>
        <taxon>Fungi incertae sedis</taxon>
        <taxon>Mucoromycota</taxon>
        <taxon>Mucoromycotina</taxon>
        <taxon>Mucoromycetes</taxon>
        <taxon>Mucorales</taxon>
        <taxon>Cunninghamellaceae</taxon>
        <taxon>Absidia</taxon>
    </lineage>
</organism>
<evidence type="ECO:0000313" key="4">
    <source>
        <dbReference type="EMBL" id="ORZ18501.1"/>
    </source>
</evidence>
<feature type="domain" description="RRM" evidence="3">
    <location>
        <begin position="46"/>
        <end position="123"/>
    </location>
</feature>
<evidence type="ECO:0000259" key="3">
    <source>
        <dbReference type="PROSITE" id="PS50102"/>
    </source>
</evidence>
<gene>
    <name evidence="4" type="ORF">BCR42DRAFT_324518</name>
</gene>
<dbReference type="SMART" id="SM00360">
    <property type="entry name" value="RRM"/>
    <property type="match status" value="1"/>
</dbReference>
<dbReference type="PANTHER" id="PTHR23236:SF12">
    <property type="entry name" value="EUKARYOTIC INITIATION FACTOR 4B-RELATED"/>
    <property type="match status" value="1"/>
</dbReference>
<dbReference type="Gene3D" id="3.30.70.330">
    <property type="match status" value="1"/>
</dbReference>
<dbReference type="STRING" id="90262.A0A1X2IL66"/>
<dbReference type="PANTHER" id="PTHR23236">
    <property type="entry name" value="EUKARYOTIC TRANSLATION INITIATION FACTOR 4B/4H"/>
    <property type="match status" value="1"/>
</dbReference>
<comment type="caution">
    <text evidence="4">The sequence shown here is derived from an EMBL/GenBank/DDBJ whole genome shotgun (WGS) entry which is preliminary data.</text>
</comment>
<dbReference type="InterPro" id="IPR000504">
    <property type="entry name" value="RRM_dom"/>
</dbReference>
<name>A0A1X2IL66_9FUNG</name>
<evidence type="ECO:0000256" key="2">
    <source>
        <dbReference type="PROSITE-ProRule" id="PRU00176"/>
    </source>
</evidence>